<reference evidence="10" key="1">
    <citation type="journal article" date="2017" name="Nat. Microbiol.">
        <title>Global analysis of biosynthetic gene clusters reveals vast potential of secondary metabolite production in Penicillium species.</title>
        <authorList>
            <person name="Nielsen J.C."/>
            <person name="Grijseels S."/>
            <person name="Prigent S."/>
            <person name="Ji B."/>
            <person name="Dainat J."/>
            <person name="Nielsen K.F."/>
            <person name="Frisvad J.C."/>
            <person name="Workman M."/>
            <person name="Nielsen J."/>
        </authorList>
    </citation>
    <scope>NUCLEOTIDE SEQUENCE [LARGE SCALE GENOMIC DNA]</scope>
    <source>
        <strain evidence="10">IBT 31811</strain>
    </source>
</reference>
<comment type="catalytic activity">
    <reaction evidence="1">
        <text>(2S)-2-acetolactate + H(+) = (R)-acetoin + CO2</text>
        <dbReference type="Rhea" id="RHEA:21580"/>
        <dbReference type="ChEBI" id="CHEBI:15378"/>
        <dbReference type="ChEBI" id="CHEBI:15686"/>
        <dbReference type="ChEBI" id="CHEBI:16526"/>
        <dbReference type="ChEBI" id="CHEBI:58476"/>
        <dbReference type="EC" id="4.1.1.5"/>
    </reaction>
</comment>
<keyword evidence="6" id="KW-0210">Decarboxylase</keyword>
<keyword evidence="10" id="KW-1185">Reference proteome</keyword>
<dbReference type="InterPro" id="IPR005128">
    <property type="entry name" value="Acetolactate_a_deCO2ase"/>
</dbReference>
<dbReference type="CDD" id="cd17299">
    <property type="entry name" value="acetolactate_decarboxylase"/>
    <property type="match status" value="1"/>
</dbReference>
<dbReference type="PANTHER" id="PTHR35524:SF1">
    <property type="entry name" value="ALPHA-ACETOLACTATE DECARBOXYLASE"/>
    <property type="match status" value="1"/>
</dbReference>
<dbReference type="EC" id="4.1.1.5" evidence="4"/>
<comment type="caution">
    <text evidence="9">The sequence shown here is derived from an EMBL/GenBank/DDBJ whole genome shotgun (WGS) entry which is preliminary data.</text>
</comment>
<dbReference type="GO" id="GO:0047605">
    <property type="term" value="F:acetolactate decarboxylase activity"/>
    <property type="evidence" value="ECO:0007669"/>
    <property type="project" value="UniProtKB-EC"/>
</dbReference>
<accession>A0A1V6QJW1</accession>
<keyword evidence="8" id="KW-0456">Lyase</keyword>
<dbReference type="Pfam" id="PF03306">
    <property type="entry name" value="AAL_decarboxy"/>
    <property type="match status" value="1"/>
</dbReference>
<dbReference type="OrthoDB" id="509395at2759"/>
<dbReference type="PIRSF" id="PIRSF001332">
    <property type="entry name" value="Acetolac_decarb"/>
    <property type="match status" value="1"/>
</dbReference>
<dbReference type="GO" id="GO:0045151">
    <property type="term" value="P:acetoin biosynthetic process"/>
    <property type="evidence" value="ECO:0007669"/>
    <property type="project" value="UniProtKB-KW"/>
</dbReference>
<name>A0A1V6QJW1_9EURO</name>
<dbReference type="EMBL" id="MDYN01000002">
    <property type="protein sequence ID" value="OQD89495.1"/>
    <property type="molecule type" value="Genomic_DNA"/>
</dbReference>
<comment type="similarity">
    <text evidence="3">Belongs to the alpha-acetolactate decarboxylase family.</text>
</comment>
<dbReference type="STRING" id="416450.A0A1V6QJW1"/>
<protein>
    <recommendedName>
        <fullName evidence="5">Alpha-acetolactate decarboxylase</fullName>
        <ecNumber evidence="4">4.1.1.5</ecNumber>
    </recommendedName>
</protein>
<evidence type="ECO:0000256" key="1">
    <source>
        <dbReference type="ARBA" id="ARBA00001784"/>
    </source>
</evidence>
<evidence type="ECO:0000256" key="7">
    <source>
        <dbReference type="ARBA" id="ARBA00023061"/>
    </source>
</evidence>
<gene>
    <name evidence="9" type="ORF">PENANT_c002G11015</name>
</gene>
<evidence type="ECO:0000256" key="8">
    <source>
        <dbReference type="ARBA" id="ARBA00023239"/>
    </source>
</evidence>
<evidence type="ECO:0000256" key="5">
    <source>
        <dbReference type="ARBA" id="ARBA00020164"/>
    </source>
</evidence>
<keyword evidence="7" id="KW-0005">Acetoin biosynthesis</keyword>
<evidence type="ECO:0000256" key="6">
    <source>
        <dbReference type="ARBA" id="ARBA00022793"/>
    </source>
</evidence>
<comment type="pathway">
    <text evidence="2">Polyol metabolism; (R,R)-butane-2,3-diol biosynthesis; (R,R)-butane-2,3-diol from pyruvate: step 2/3.</text>
</comment>
<dbReference type="UniPathway" id="UPA00626">
    <property type="reaction ID" value="UER00678"/>
</dbReference>
<organism evidence="9 10">
    <name type="scientific">Penicillium antarcticum</name>
    <dbReference type="NCBI Taxonomy" id="416450"/>
    <lineage>
        <taxon>Eukaryota</taxon>
        <taxon>Fungi</taxon>
        <taxon>Dikarya</taxon>
        <taxon>Ascomycota</taxon>
        <taxon>Pezizomycotina</taxon>
        <taxon>Eurotiomycetes</taxon>
        <taxon>Eurotiomycetidae</taxon>
        <taxon>Eurotiales</taxon>
        <taxon>Aspergillaceae</taxon>
        <taxon>Penicillium</taxon>
    </lineage>
</organism>
<proteinExistence type="inferred from homology"/>
<sequence>MATNNIYQYSILSALLDGICQTGTALKDALAQGDHGLGTVPGLNGEVVIVDGKAYHFPPGEQLRRVEVSDALPFVMITRFQPTFQKALSSLSLTSLPEALNPLLPSQQNCFLSIRLDGVFSQLTFRVIAGQCRPREPLSELAKRQEIVSLENIEGTLVGFWSPAFSGGFSVAGFHLHFLSKDETRGGHVTGFTGDVSLQAAVIDKYTVELPHNEEFNQDVIQGAREAELHAAEGG</sequence>
<evidence type="ECO:0000313" key="10">
    <source>
        <dbReference type="Proteomes" id="UP000191672"/>
    </source>
</evidence>
<evidence type="ECO:0000256" key="2">
    <source>
        <dbReference type="ARBA" id="ARBA00005170"/>
    </source>
</evidence>
<dbReference type="SUPFAM" id="SSF117856">
    <property type="entry name" value="AF0104/ALDC/Ptd012-like"/>
    <property type="match status" value="1"/>
</dbReference>
<dbReference type="Gene3D" id="3.30.1330.80">
    <property type="entry name" value="Hypothetical protein, similar to alpha- acetolactate decarboxylase, domain 2"/>
    <property type="match status" value="2"/>
</dbReference>
<dbReference type="PANTHER" id="PTHR35524">
    <property type="entry name" value="ALPHA-ACETOLACTATE DECARBOXYLASE"/>
    <property type="match status" value="1"/>
</dbReference>
<evidence type="ECO:0000256" key="4">
    <source>
        <dbReference type="ARBA" id="ARBA00013204"/>
    </source>
</evidence>
<evidence type="ECO:0000313" key="9">
    <source>
        <dbReference type="EMBL" id="OQD89495.1"/>
    </source>
</evidence>
<evidence type="ECO:0000256" key="3">
    <source>
        <dbReference type="ARBA" id="ARBA00007106"/>
    </source>
</evidence>
<dbReference type="Proteomes" id="UP000191672">
    <property type="component" value="Unassembled WGS sequence"/>
</dbReference>
<dbReference type="AlphaFoldDB" id="A0A1V6QJW1"/>